<feature type="compositionally biased region" description="Polar residues" evidence="1">
    <location>
        <begin position="147"/>
        <end position="160"/>
    </location>
</feature>
<evidence type="ECO:0000256" key="1">
    <source>
        <dbReference type="SAM" id="MobiDB-lite"/>
    </source>
</evidence>
<feature type="domain" description="Heterokaryon incompatibility" evidence="2">
    <location>
        <begin position="29"/>
        <end position="102"/>
    </location>
</feature>
<dbReference type="Pfam" id="PF06985">
    <property type="entry name" value="HET"/>
    <property type="match status" value="1"/>
</dbReference>
<proteinExistence type="predicted"/>
<protein>
    <recommendedName>
        <fullName evidence="2">Heterokaryon incompatibility domain-containing protein</fullName>
    </recommendedName>
</protein>
<dbReference type="PANTHER" id="PTHR33112:SF16">
    <property type="entry name" value="HETEROKARYON INCOMPATIBILITY DOMAIN-CONTAINING PROTEIN"/>
    <property type="match status" value="1"/>
</dbReference>
<reference evidence="3" key="1">
    <citation type="submission" date="2020-10" db="EMBL/GenBank/DDBJ databases">
        <title>High-Quality Genome Resource of Clonostachys rosea strain S41 by Oxford Nanopore Long-Read Sequencing.</title>
        <authorList>
            <person name="Wang H."/>
        </authorList>
    </citation>
    <scope>NUCLEOTIDE SEQUENCE</scope>
    <source>
        <strain evidence="3">S41</strain>
    </source>
</reference>
<evidence type="ECO:0000259" key="2">
    <source>
        <dbReference type="Pfam" id="PF06985"/>
    </source>
</evidence>
<sequence>MGPNQRKSEPEGSAKLLKSNIEMYRDGLPERDVPDTIYDAIRLSRKLGLKRIWVDRLCIVQDDEAQKEAHVRHMADIFSGAYLTIVAAHGDAETGLVQLDPRRPPPARGGGFRPQGQSHDELVLKSRWHTRGGRCRSTCTRGAACSSSRIPSPGNATATCGRTPRPVF</sequence>
<evidence type="ECO:0000313" key="4">
    <source>
        <dbReference type="Proteomes" id="UP000616885"/>
    </source>
</evidence>
<name>A0A8H7NAS3_BIOOC</name>
<dbReference type="EMBL" id="JADCTT010000005">
    <property type="protein sequence ID" value="KAF9752237.1"/>
    <property type="molecule type" value="Genomic_DNA"/>
</dbReference>
<organism evidence="3 4">
    <name type="scientific">Bionectria ochroleuca</name>
    <name type="common">Gliocladium roseum</name>
    <dbReference type="NCBI Taxonomy" id="29856"/>
    <lineage>
        <taxon>Eukaryota</taxon>
        <taxon>Fungi</taxon>
        <taxon>Dikarya</taxon>
        <taxon>Ascomycota</taxon>
        <taxon>Pezizomycotina</taxon>
        <taxon>Sordariomycetes</taxon>
        <taxon>Hypocreomycetidae</taxon>
        <taxon>Hypocreales</taxon>
        <taxon>Bionectriaceae</taxon>
        <taxon>Clonostachys</taxon>
    </lineage>
</organism>
<feature type="region of interest" description="Disordered" evidence="1">
    <location>
        <begin position="147"/>
        <end position="168"/>
    </location>
</feature>
<comment type="caution">
    <text evidence="3">The sequence shown here is derived from an EMBL/GenBank/DDBJ whole genome shotgun (WGS) entry which is preliminary data.</text>
</comment>
<evidence type="ECO:0000313" key="3">
    <source>
        <dbReference type="EMBL" id="KAF9752237.1"/>
    </source>
</evidence>
<accession>A0A8H7NAS3</accession>
<gene>
    <name evidence="3" type="ORF">IM811_014031</name>
</gene>
<dbReference type="AlphaFoldDB" id="A0A8H7NAS3"/>
<dbReference type="PANTHER" id="PTHR33112">
    <property type="entry name" value="DOMAIN PROTEIN, PUTATIVE-RELATED"/>
    <property type="match status" value="1"/>
</dbReference>
<dbReference type="InterPro" id="IPR010730">
    <property type="entry name" value="HET"/>
</dbReference>
<dbReference type="Proteomes" id="UP000616885">
    <property type="component" value="Unassembled WGS sequence"/>
</dbReference>